<evidence type="ECO:0000313" key="2">
    <source>
        <dbReference type="EMBL" id="MBM7642852.1"/>
    </source>
</evidence>
<dbReference type="Proteomes" id="UP000697472">
    <property type="component" value="Unassembled WGS sequence"/>
</dbReference>
<feature type="transmembrane region" description="Helical" evidence="1">
    <location>
        <begin position="108"/>
        <end position="126"/>
    </location>
</feature>
<keyword evidence="3" id="KW-1185">Reference proteome</keyword>
<evidence type="ECO:0008006" key="4">
    <source>
        <dbReference type="Google" id="ProtNLM"/>
    </source>
</evidence>
<keyword evidence="1" id="KW-1133">Transmembrane helix</keyword>
<reference evidence="2 3" key="1">
    <citation type="submission" date="2021-01" db="EMBL/GenBank/DDBJ databases">
        <title>Genomic Encyclopedia of Type Strains, Phase IV (KMG-IV): sequencing the most valuable type-strain genomes for metagenomic binning, comparative biology and taxonomic classification.</title>
        <authorList>
            <person name="Goeker M."/>
        </authorList>
    </citation>
    <scope>NUCLEOTIDE SEQUENCE [LARGE SCALE GENOMIC DNA]</scope>
    <source>
        <strain evidence="2 3">DSM 27382</strain>
    </source>
</reference>
<name>A0ABS2PS44_9STRE</name>
<comment type="caution">
    <text evidence="2">The sequence shown here is derived from an EMBL/GenBank/DDBJ whole genome shotgun (WGS) entry which is preliminary data.</text>
</comment>
<feature type="transmembrane region" description="Helical" evidence="1">
    <location>
        <begin position="162"/>
        <end position="179"/>
    </location>
</feature>
<accession>A0ABS2PS44</accession>
<dbReference type="RefSeq" id="WP_205009690.1">
    <property type="nucleotide sequence ID" value="NZ_JAFBEH010000021.1"/>
</dbReference>
<gene>
    <name evidence="2" type="ORF">JOC28_001151</name>
</gene>
<evidence type="ECO:0000256" key="1">
    <source>
        <dbReference type="SAM" id="Phobius"/>
    </source>
</evidence>
<proteinExistence type="predicted"/>
<sequence length="573" mass="66723">MRKEREFIQKGFSLLEKDRFVYLFFAIFSLLLMLVPIVERSVPTGWDLSFHYNRFYETAMQIKEGNYSYFTMLYGFNSTGRIINALYGPLFAYINGLLVLISGTWYRYFLISSWLLYFLSSLNMYICLKKLEVKQSYNILLSLFFAVSYPLVSWMTNQGFRTWGIIFFPLCLLPVLLYMKTGRLNKWGLAISVGLMTQVHLLSTLFLLTIYLFVFSASWIKSSQKWVDFKLLLQSIVIFLLLTPNIWLSFLHLYTANDIIPVYVNETFLTDTLNMYARTHFAPKSTVILMVLQFVLSLIWLLQKRGRRLLYLSLIYAIFLCLSTNLFPWQLLAGKGYGIVELIQFPHRFFDYAIVLLLISLGLFLTAYPLPKWQKVCTCFLLAFSVLYGVGHVYLGSLRRYDNFMTRDYYIKVSVSESDFRRAVNSTDLSEFIEMTEAYMADYLPSYEEGGVALDSATSKHYYNMYRAAVINNPQDFKISVNKGSISYEWTSESVKKTTLPLVIYHNSQLSIDGKLYTPEQLHLSEIGMPIVESQIGKHKAVLTYQNPIWLLPSLILTLLMWCLSFYKLKNHA</sequence>
<feature type="transmembrane region" description="Helical" evidence="1">
    <location>
        <begin position="199"/>
        <end position="220"/>
    </location>
</feature>
<feature type="transmembrane region" description="Helical" evidence="1">
    <location>
        <begin position="281"/>
        <end position="302"/>
    </location>
</feature>
<organism evidence="2 3">
    <name type="scientific">Streptococcus loxodontisalivarius</name>
    <dbReference type="NCBI Taxonomy" id="1349415"/>
    <lineage>
        <taxon>Bacteria</taxon>
        <taxon>Bacillati</taxon>
        <taxon>Bacillota</taxon>
        <taxon>Bacilli</taxon>
        <taxon>Lactobacillales</taxon>
        <taxon>Streptococcaceae</taxon>
        <taxon>Streptococcus</taxon>
    </lineage>
</organism>
<feature type="transmembrane region" description="Helical" evidence="1">
    <location>
        <begin position="138"/>
        <end position="155"/>
    </location>
</feature>
<dbReference type="EMBL" id="JAFBEH010000021">
    <property type="protein sequence ID" value="MBM7642852.1"/>
    <property type="molecule type" value="Genomic_DNA"/>
</dbReference>
<feature type="transmembrane region" description="Helical" evidence="1">
    <location>
        <begin position="349"/>
        <end position="370"/>
    </location>
</feature>
<feature type="transmembrane region" description="Helical" evidence="1">
    <location>
        <begin position="232"/>
        <end position="254"/>
    </location>
</feature>
<feature type="transmembrane region" description="Helical" evidence="1">
    <location>
        <begin position="20"/>
        <end position="38"/>
    </location>
</feature>
<keyword evidence="1" id="KW-0812">Transmembrane</keyword>
<keyword evidence="1" id="KW-0472">Membrane</keyword>
<feature type="transmembrane region" description="Helical" evidence="1">
    <location>
        <begin position="549"/>
        <end position="567"/>
    </location>
</feature>
<protein>
    <recommendedName>
        <fullName evidence="4">YfhO family protein</fullName>
    </recommendedName>
</protein>
<feature type="transmembrane region" description="Helical" evidence="1">
    <location>
        <begin position="82"/>
        <end position="101"/>
    </location>
</feature>
<feature type="transmembrane region" description="Helical" evidence="1">
    <location>
        <begin position="377"/>
        <end position="395"/>
    </location>
</feature>
<evidence type="ECO:0000313" key="3">
    <source>
        <dbReference type="Proteomes" id="UP000697472"/>
    </source>
</evidence>
<feature type="transmembrane region" description="Helical" evidence="1">
    <location>
        <begin position="309"/>
        <end position="329"/>
    </location>
</feature>